<keyword evidence="3" id="KW-1185">Reference proteome</keyword>
<accession>A0AAV2G9C1</accession>
<dbReference type="AlphaFoldDB" id="A0AAV2G9C1"/>
<sequence length="240" mass="26223">MPAFELLPVRHVRFASPALNARKPNSRPNQPSVFPRSATRASPIRGRPASPALDARKSNSRPNSRGHSTDQHSSKNVVAARTRTRATPRAGKHPYQQATSKPCASIVQRLRLKYFAAPPYSPCLRPTAASTLAAHSRHAYPPHKMTSSRGLELAPFVSQTSNITSRLHASFVILGRNTLILTIFRAHPPTRVKKMSSPQGLEPAPSLHLTSAITSRLHVSLPLQWRSVCLLTTLRAASPA</sequence>
<organism evidence="2 3">
    <name type="scientific">Linum trigynum</name>
    <dbReference type="NCBI Taxonomy" id="586398"/>
    <lineage>
        <taxon>Eukaryota</taxon>
        <taxon>Viridiplantae</taxon>
        <taxon>Streptophyta</taxon>
        <taxon>Embryophyta</taxon>
        <taxon>Tracheophyta</taxon>
        <taxon>Spermatophyta</taxon>
        <taxon>Magnoliopsida</taxon>
        <taxon>eudicotyledons</taxon>
        <taxon>Gunneridae</taxon>
        <taxon>Pentapetalae</taxon>
        <taxon>rosids</taxon>
        <taxon>fabids</taxon>
        <taxon>Malpighiales</taxon>
        <taxon>Linaceae</taxon>
        <taxon>Linum</taxon>
    </lineage>
</organism>
<proteinExistence type="predicted"/>
<gene>
    <name evidence="2" type="ORF">LTRI10_LOCUS46525</name>
</gene>
<evidence type="ECO:0000256" key="1">
    <source>
        <dbReference type="SAM" id="MobiDB-lite"/>
    </source>
</evidence>
<feature type="region of interest" description="Disordered" evidence="1">
    <location>
        <begin position="18"/>
        <end position="100"/>
    </location>
</feature>
<evidence type="ECO:0000313" key="3">
    <source>
        <dbReference type="Proteomes" id="UP001497516"/>
    </source>
</evidence>
<dbReference type="EMBL" id="OZ034821">
    <property type="protein sequence ID" value="CAL1406824.1"/>
    <property type="molecule type" value="Genomic_DNA"/>
</dbReference>
<name>A0AAV2G9C1_9ROSI</name>
<evidence type="ECO:0000313" key="2">
    <source>
        <dbReference type="EMBL" id="CAL1406824.1"/>
    </source>
</evidence>
<protein>
    <submittedName>
        <fullName evidence="2">Uncharacterized protein</fullName>
    </submittedName>
</protein>
<feature type="compositionally biased region" description="Basic residues" evidence="1">
    <location>
        <begin position="82"/>
        <end position="92"/>
    </location>
</feature>
<dbReference type="Proteomes" id="UP001497516">
    <property type="component" value="Chromosome 8"/>
</dbReference>
<reference evidence="2 3" key="1">
    <citation type="submission" date="2024-04" db="EMBL/GenBank/DDBJ databases">
        <authorList>
            <person name="Fracassetti M."/>
        </authorList>
    </citation>
    <scope>NUCLEOTIDE SEQUENCE [LARGE SCALE GENOMIC DNA]</scope>
</reference>